<organism evidence="1 2">
    <name type="scientific">Lucilia cuprina</name>
    <name type="common">Green bottle fly</name>
    <name type="synonym">Australian sheep blowfly</name>
    <dbReference type="NCBI Taxonomy" id="7375"/>
    <lineage>
        <taxon>Eukaryota</taxon>
        <taxon>Metazoa</taxon>
        <taxon>Ecdysozoa</taxon>
        <taxon>Arthropoda</taxon>
        <taxon>Hexapoda</taxon>
        <taxon>Insecta</taxon>
        <taxon>Pterygota</taxon>
        <taxon>Neoptera</taxon>
        <taxon>Endopterygota</taxon>
        <taxon>Diptera</taxon>
        <taxon>Brachycera</taxon>
        <taxon>Muscomorpha</taxon>
        <taxon>Oestroidea</taxon>
        <taxon>Calliphoridae</taxon>
        <taxon>Luciliinae</taxon>
        <taxon>Lucilia</taxon>
    </lineage>
</organism>
<reference evidence="1 2" key="1">
    <citation type="journal article" date="2015" name="Nat. Commun.">
        <title>Lucilia cuprina genome unlocks parasitic fly biology to underpin future interventions.</title>
        <authorList>
            <person name="Anstead C.A."/>
            <person name="Korhonen P.K."/>
            <person name="Young N.D."/>
            <person name="Hall R.S."/>
            <person name="Jex A.R."/>
            <person name="Murali S.C."/>
            <person name="Hughes D.S."/>
            <person name="Lee S.F."/>
            <person name="Perry T."/>
            <person name="Stroehlein A.J."/>
            <person name="Ansell B.R."/>
            <person name="Breugelmans B."/>
            <person name="Hofmann A."/>
            <person name="Qu J."/>
            <person name="Dugan S."/>
            <person name="Lee S.L."/>
            <person name="Chao H."/>
            <person name="Dinh H."/>
            <person name="Han Y."/>
            <person name="Doddapaneni H.V."/>
            <person name="Worley K.C."/>
            <person name="Muzny D.M."/>
            <person name="Ioannidis P."/>
            <person name="Waterhouse R.M."/>
            <person name="Zdobnov E.M."/>
            <person name="James P.J."/>
            <person name="Bagnall N.H."/>
            <person name="Kotze A.C."/>
            <person name="Gibbs R.A."/>
            <person name="Richards S."/>
            <person name="Batterham P."/>
            <person name="Gasser R.B."/>
        </authorList>
    </citation>
    <scope>NUCLEOTIDE SEQUENCE [LARGE SCALE GENOMIC DNA]</scope>
    <source>
        <strain evidence="1 2">LS</strain>
        <tissue evidence="1">Full body</tissue>
    </source>
</reference>
<keyword evidence="2" id="KW-1185">Reference proteome</keyword>
<dbReference type="AlphaFoldDB" id="A0A0L0C1P8"/>
<accession>A0A0L0C1P8</accession>
<name>A0A0L0C1P8_LUCCU</name>
<sequence>MFVFGERAKDQRSSSLREHFCINYSPNYCLDYSPDYSQNYCPDYTLGYSQHPSPDYKLHCISMEQKSIYMQMSTDKEGDSKSTKIVLTMIYKRLNGNTFCILYLIKFIPHNL</sequence>
<dbReference type="EMBL" id="JRES01001007">
    <property type="protein sequence ID" value="KNC26172.1"/>
    <property type="molecule type" value="Genomic_DNA"/>
</dbReference>
<evidence type="ECO:0000313" key="1">
    <source>
        <dbReference type="EMBL" id="KNC26172.1"/>
    </source>
</evidence>
<evidence type="ECO:0000313" key="2">
    <source>
        <dbReference type="Proteomes" id="UP000037069"/>
    </source>
</evidence>
<comment type="caution">
    <text evidence="1">The sequence shown here is derived from an EMBL/GenBank/DDBJ whole genome shotgun (WGS) entry which is preliminary data.</text>
</comment>
<gene>
    <name evidence="1" type="ORF">FF38_06705</name>
</gene>
<dbReference type="Proteomes" id="UP000037069">
    <property type="component" value="Unassembled WGS sequence"/>
</dbReference>
<protein>
    <submittedName>
        <fullName evidence="1">Uncharacterized protein</fullName>
    </submittedName>
</protein>
<proteinExistence type="predicted"/>